<dbReference type="OrthoDB" id="1494613at2"/>
<dbReference type="PANTHER" id="PTHR34583:SF2">
    <property type="entry name" value="ANTIPORTER SUBUNIT MNHC2-RELATED"/>
    <property type="match status" value="1"/>
</dbReference>
<organism evidence="8 9">
    <name type="scientific">Alkalispirillum mobile</name>
    <dbReference type="NCBI Taxonomy" id="85925"/>
    <lineage>
        <taxon>Bacteria</taxon>
        <taxon>Pseudomonadati</taxon>
        <taxon>Pseudomonadota</taxon>
        <taxon>Gammaproteobacteria</taxon>
        <taxon>Chromatiales</taxon>
        <taxon>Ectothiorhodospiraceae</taxon>
        <taxon>Alkalispirillum</taxon>
    </lineage>
</organism>
<evidence type="ECO:0000313" key="9">
    <source>
        <dbReference type="Proteomes" id="UP000275461"/>
    </source>
</evidence>
<comment type="similarity">
    <text evidence="2">Belongs to the CPA3 antiporters (TC 2.A.63) subunit C family.</text>
</comment>
<dbReference type="Pfam" id="PF00420">
    <property type="entry name" value="Oxidored_q2"/>
    <property type="match status" value="1"/>
</dbReference>
<dbReference type="InterPro" id="IPR050601">
    <property type="entry name" value="CPA3_antiporter_subunitC"/>
</dbReference>
<dbReference type="AlphaFoldDB" id="A0A498CCK1"/>
<accession>A0A498CCK1</accession>
<keyword evidence="9" id="KW-1185">Reference proteome</keyword>
<feature type="transmembrane region" description="Helical" evidence="7">
    <location>
        <begin position="6"/>
        <end position="25"/>
    </location>
</feature>
<dbReference type="GO" id="GO:0005886">
    <property type="term" value="C:plasma membrane"/>
    <property type="evidence" value="ECO:0007669"/>
    <property type="project" value="UniProtKB-SubCell"/>
</dbReference>
<evidence type="ECO:0000256" key="5">
    <source>
        <dbReference type="ARBA" id="ARBA00022989"/>
    </source>
</evidence>
<dbReference type="Gene3D" id="1.10.287.3510">
    <property type="match status" value="1"/>
</dbReference>
<keyword evidence="5 7" id="KW-1133">Transmembrane helix</keyword>
<dbReference type="InterPro" id="IPR039428">
    <property type="entry name" value="NUOK/Mnh_C1-like"/>
</dbReference>
<evidence type="ECO:0000313" key="8">
    <source>
        <dbReference type="EMBL" id="RLK50980.1"/>
    </source>
</evidence>
<feature type="transmembrane region" description="Helical" evidence="7">
    <location>
        <begin position="63"/>
        <end position="83"/>
    </location>
</feature>
<keyword evidence="4 7" id="KW-0812">Transmembrane</keyword>
<evidence type="ECO:0000256" key="2">
    <source>
        <dbReference type="ARBA" id="ARBA00010388"/>
    </source>
</evidence>
<protein>
    <submittedName>
        <fullName evidence="8">Multisubunit sodium/proton antiporter MrpC subunit</fullName>
    </submittedName>
</protein>
<reference evidence="8 9" key="1">
    <citation type="submission" date="2018-10" db="EMBL/GenBank/DDBJ databases">
        <title>Genomic Encyclopedia of Type Strains, Phase IV (KMG-IV): sequencing the most valuable type-strain genomes for metagenomic binning, comparative biology and taxonomic classification.</title>
        <authorList>
            <person name="Goeker M."/>
        </authorList>
    </citation>
    <scope>NUCLEOTIDE SEQUENCE [LARGE SCALE GENOMIC DNA]</scope>
    <source>
        <strain evidence="8 9">DSM 12769</strain>
    </source>
</reference>
<name>A0A498CCK1_9GAMM</name>
<gene>
    <name evidence="8" type="ORF">DFR31_0893</name>
</gene>
<proteinExistence type="inferred from homology"/>
<dbReference type="RefSeq" id="WP_121441423.1">
    <property type="nucleotide sequence ID" value="NZ_RCDA01000001.1"/>
</dbReference>
<evidence type="ECO:0000256" key="4">
    <source>
        <dbReference type="ARBA" id="ARBA00022692"/>
    </source>
</evidence>
<evidence type="ECO:0000256" key="7">
    <source>
        <dbReference type="SAM" id="Phobius"/>
    </source>
</evidence>
<keyword evidence="6 7" id="KW-0472">Membrane</keyword>
<evidence type="ECO:0000256" key="3">
    <source>
        <dbReference type="ARBA" id="ARBA00022475"/>
    </source>
</evidence>
<comment type="caution">
    <text evidence="8">The sequence shown here is derived from an EMBL/GenBank/DDBJ whole genome shotgun (WGS) entry which is preliminary data.</text>
</comment>
<evidence type="ECO:0000256" key="6">
    <source>
        <dbReference type="ARBA" id="ARBA00023136"/>
    </source>
</evidence>
<dbReference type="PANTHER" id="PTHR34583">
    <property type="entry name" value="ANTIPORTER SUBUNIT MNHC2-RELATED"/>
    <property type="match status" value="1"/>
</dbReference>
<evidence type="ECO:0000256" key="1">
    <source>
        <dbReference type="ARBA" id="ARBA00004651"/>
    </source>
</evidence>
<feature type="transmembrane region" description="Helical" evidence="7">
    <location>
        <begin position="32"/>
        <end position="51"/>
    </location>
</feature>
<comment type="subcellular location">
    <subcellularLocation>
        <location evidence="1">Cell membrane</location>
        <topology evidence="1">Multi-pass membrane protein</topology>
    </subcellularLocation>
</comment>
<keyword evidence="3" id="KW-1003">Cell membrane</keyword>
<dbReference type="EMBL" id="RCDA01000001">
    <property type="protein sequence ID" value="RLK50980.1"/>
    <property type="molecule type" value="Genomic_DNA"/>
</dbReference>
<sequence>MDQVPLYVLTAAALFGIGVYGLLVQTHLLRRILAVNVIGNAVFLLLIAWAVRDGQPPDPVPHAMVLTGIVIAVSATAFALALLRRYHRDTGCVSLEGREDEGG</sequence>
<dbReference type="Proteomes" id="UP000275461">
    <property type="component" value="Unassembled WGS sequence"/>
</dbReference>